<accession>A0A165JP08</accession>
<dbReference type="PANTHER" id="PTHR12865:SF1">
    <property type="entry name" value="PHOSPHATIDYLINOSITOL 4-KINASE TYPE 2"/>
    <property type="match status" value="1"/>
</dbReference>
<keyword evidence="3 7" id="KW-0547">Nucleotide-binding</keyword>
<keyword evidence="11" id="KW-1185">Reference proteome</keyword>
<evidence type="ECO:0000256" key="4">
    <source>
        <dbReference type="ARBA" id="ARBA00022777"/>
    </source>
</evidence>
<feature type="region of interest" description="Disordered" evidence="8">
    <location>
        <begin position="1"/>
        <end position="45"/>
    </location>
</feature>
<evidence type="ECO:0000313" key="10">
    <source>
        <dbReference type="EMBL" id="KZV95123.1"/>
    </source>
</evidence>
<dbReference type="InParanoid" id="A0A165JP08"/>
<evidence type="ECO:0000256" key="6">
    <source>
        <dbReference type="ARBA" id="ARBA00023136"/>
    </source>
</evidence>
<dbReference type="InterPro" id="IPR018936">
    <property type="entry name" value="PI3/4_kinase_CS"/>
</dbReference>
<evidence type="ECO:0000259" key="9">
    <source>
        <dbReference type="PROSITE" id="PS50290"/>
    </source>
</evidence>
<evidence type="ECO:0000256" key="1">
    <source>
        <dbReference type="ARBA" id="ARBA00022475"/>
    </source>
</evidence>
<dbReference type="Proteomes" id="UP000077266">
    <property type="component" value="Unassembled WGS sequence"/>
</dbReference>
<dbReference type="EMBL" id="KV425962">
    <property type="protein sequence ID" value="KZV95123.1"/>
    <property type="molecule type" value="Genomic_DNA"/>
</dbReference>
<feature type="compositionally biased region" description="Basic and acidic residues" evidence="8">
    <location>
        <begin position="675"/>
        <end position="684"/>
    </location>
</feature>
<dbReference type="InterPro" id="IPR039756">
    <property type="entry name" value="Lsb6/PI4K2"/>
</dbReference>
<keyword evidence="5 7" id="KW-0067">ATP-binding</keyword>
<dbReference type="InterPro" id="IPR000403">
    <property type="entry name" value="PI3/4_kinase_cat_dom"/>
</dbReference>
<dbReference type="FunCoup" id="A0A165JP08">
    <property type="interactions" value="191"/>
</dbReference>
<feature type="compositionally biased region" description="Polar residues" evidence="8">
    <location>
        <begin position="24"/>
        <end position="33"/>
    </location>
</feature>
<feature type="region of interest" description="Disordered" evidence="8">
    <location>
        <begin position="651"/>
        <end position="722"/>
    </location>
</feature>
<dbReference type="GO" id="GO:0005886">
    <property type="term" value="C:plasma membrane"/>
    <property type="evidence" value="ECO:0007669"/>
    <property type="project" value="UniProtKB-SubCell"/>
</dbReference>
<comment type="similarity">
    <text evidence="7">Belongs to the PI3/PI4-kinase family.</text>
</comment>
<reference evidence="10 11" key="1">
    <citation type="journal article" date="2016" name="Mol. Biol. Evol.">
        <title>Comparative Genomics of Early-Diverging Mushroom-Forming Fungi Provides Insights into the Origins of Lignocellulose Decay Capabilities.</title>
        <authorList>
            <person name="Nagy L.G."/>
            <person name="Riley R."/>
            <person name="Tritt A."/>
            <person name="Adam C."/>
            <person name="Daum C."/>
            <person name="Floudas D."/>
            <person name="Sun H."/>
            <person name="Yadav J.S."/>
            <person name="Pangilinan J."/>
            <person name="Larsson K.H."/>
            <person name="Matsuura K."/>
            <person name="Barry K."/>
            <person name="Labutti K."/>
            <person name="Kuo R."/>
            <person name="Ohm R.A."/>
            <person name="Bhattacharya S.S."/>
            <person name="Shirouzu T."/>
            <person name="Yoshinaga Y."/>
            <person name="Martin F.M."/>
            <person name="Grigoriev I.V."/>
            <person name="Hibbett D.S."/>
        </authorList>
    </citation>
    <scope>NUCLEOTIDE SEQUENCE [LARGE SCALE GENOMIC DNA]</scope>
    <source>
        <strain evidence="10 11">HHB12029</strain>
    </source>
</reference>
<proteinExistence type="inferred from homology"/>
<gene>
    <name evidence="10" type="ORF">EXIGLDRAFT_672443</name>
</gene>
<dbReference type="GO" id="GO:0000329">
    <property type="term" value="C:fungal-type vacuole membrane"/>
    <property type="evidence" value="ECO:0007669"/>
    <property type="project" value="TreeGrafter"/>
</dbReference>
<dbReference type="PROSITE" id="PS50290">
    <property type="entry name" value="PI3_4_KINASE_3"/>
    <property type="match status" value="1"/>
</dbReference>
<comment type="catalytic activity">
    <reaction evidence="7">
        <text>a 1,2-diacyl-sn-glycero-3-phospho-(1D-myo-inositol) + ATP = a 1,2-diacyl-sn-glycero-3-phospho-(1D-myo-inositol 4-phosphate) + ADP + H(+)</text>
        <dbReference type="Rhea" id="RHEA:19877"/>
        <dbReference type="ChEBI" id="CHEBI:15378"/>
        <dbReference type="ChEBI" id="CHEBI:30616"/>
        <dbReference type="ChEBI" id="CHEBI:57880"/>
        <dbReference type="ChEBI" id="CHEBI:58178"/>
        <dbReference type="ChEBI" id="CHEBI:456216"/>
        <dbReference type="EC" id="2.7.1.67"/>
    </reaction>
</comment>
<comment type="cofactor">
    <cofactor evidence="7">
        <name>Mg(2+)</name>
        <dbReference type="ChEBI" id="CHEBI:18420"/>
    </cofactor>
    <cofactor evidence="7">
        <name>Mn(2+)</name>
        <dbReference type="ChEBI" id="CHEBI:29035"/>
    </cofactor>
</comment>
<dbReference type="OrthoDB" id="3349449at2759"/>
<evidence type="ECO:0000256" key="8">
    <source>
        <dbReference type="SAM" id="MobiDB-lite"/>
    </source>
</evidence>
<keyword evidence="4 7" id="KW-0418">Kinase</keyword>
<protein>
    <recommendedName>
        <fullName evidence="7">Phosphatidylinositol 4-kinase</fullName>
        <ecNumber evidence="7">2.7.1.67</ecNumber>
    </recommendedName>
</protein>
<dbReference type="GO" id="GO:0005524">
    <property type="term" value="F:ATP binding"/>
    <property type="evidence" value="ECO:0007669"/>
    <property type="project" value="UniProtKB-UniRule"/>
</dbReference>
<dbReference type="GO" id="GO:0007030">
    <property type="term" value="P:Golgi organization"/>
    <property type="evidence" value="ECO:0007669"/>
    <property type="project" value="TreeGrafter"/>
</dbReference>
<feature type="region of interest" description="Disordered" evidence="8">
    <location>
        <begin position="550"/>
        <end position="618"/>
    </location>
</feature>
<evidence type="ECO:0000256" key="3">
    <source>
        <dbReference type="ARBA" id="ARBA00022741"/>
    </source>
</evidence>
<keyword evidence="2 7" id="KW-0808">Transferase</keyword>
<keyword evidence="1 7" id="KW-1003">Cell membrane</keyword>
<feature type="compositionally biased region" description="Acidic residues" evidence="8">
    <location>
        <begin position="653"/>
        <end position="664"/>
    </location>
</feature>
<dbReference type="GO" id="GO:0004430">
    <property type="term" value="F:1-phosphatidylinositol 4-kinase activity"/>
    <property type="evidence" value="ECO:0007669"/>
    <property type="project" value="UniProtKB-UniRule"/>
</dbReference>
<dbReference type="GO" id="GO:0007032">
    <property type="term" value="P:endosome organization"/>
    <property type="evidence" value="ECO:0007669"/>
    <property type="project" value="TreeGrafter"/>
</dbReference>
<name>A0A165JP08_EXIGL</name>
<dbReference type="AlphaFoldDB" id="A0A165JP08"/>
<dbReference type="GO" id="GO:0005802">
    <property type="term" value="C:trans-Golgi network"/>
    <property type="evidence" value="ECO:0007669"/>
    <property type="project" value="TreeGrafter"/>
</dbReference>
<keyword evidence="6" id="KW-0472">Membrane</keyword>
<sequence>MPPKHSDYQPLGQGDDNDGDISTAGPSTSQTQQRPRRASRPGKIDLARIDDAFQRWKESIAAKLTRKSFNKNDSVRREIVHTVFHPVVAAVGPAAEPKTLDHKPPMTKEQYAQMTEAVRAAIANGVHPKLIAKGSSGSYFARAKVEGRVQTVGVFKPKDEEPYGNANPKLTKWLHRQFSFIIPFGRACLIPNLSYISEAAASLLDERLGLYIVPRTELVSFSTPAFFYPWLIRRAARKGKPLPDKIGSMQCFMHGFQDASAFLREHPLPGRSIADTYDDSSHRKGNQAAKRFWTAMRVLCGKAGDEDEIYEDDPTENELLFDTSFERDREAPFHWSPPLLQSFREELEKLVILDYLMLNTDRGADNYMLKFCDGEHEKAPVNTGPSRSAMPLMSELKAGSTPMTNSGFGSPSGSRLHLATHSHPHIHLAAIDNSLSFPHEHPKGWRSYTYGWLYLPVGVIGRPFSEKTRQQILPLLTSKEWWEETTFQLRKMFALDPDFHPKMFARQLAVVKGQAWNIVQSLRHADEGPLELTRRQKVLVWDDEIELPEDLDPTTPLSGGGLVNLSQSIGELPQRPSQSQRGSHRRSLSAGPDAFPPLRRRSSDNPAASRPVPFVSKSQQINKGLSGVAVLEHMERLDKVEAGMRRLGAGESVLEEEEEADVGEAAEHPSAGPSHEGEHDHEGSDMGTAATRAPTAEAVFGEPTSVSERVASPSSPNGRVRWANGLLSSMDALSEEEEDEPKRIVIMERLETVASQPFFACW</sequence>
<dbReference type="PANTHER" id="PTHR12865">
    <property type="entry name" value="PHOSPHATIDYLINOSITOL 4-KINASE TYPE-II"/>
    <property type="match status" value="1"/>
</dbReference>
<evidence type="ECO:0000256" key="2">
    <source>
        <dbReference type="ARBA" id="ARBA00022679"/>
    </source>
</evidence>
<comment type="subcellular location">
    <subcellularLocation>
        <location evidence="7">Cell membrane</location>
        <topology evidence="7">Peripheral membrane protein</topology>
    </subcellularLocation>
    <subcellularLocation>
        <location evidence="7">Vacuole membrane</location>
        <topology evidence="7">Peripheral membrane protein</topology>
    </subcellularLocation>
</comment>
<feature type="domain" description="PI3K/PI4K catalytic" evidence="9">
    <location>
        <begin position="125"/>
        <end position="541"/>
    </location>
</feature>
<evidence type="ECO:0000313" key="11">
    <source>
        <dbReference type="Proteomes" id="UP000077266"/>
    </source>
</evidence>
<dbReference type="STRING" id="1314781.A0A165JP08"/>
<feature type="compositionally biased region" description="Polar residues" evidence="8">
    <location>
        <begin position="564"/>
        <end position="581"/>
    </location>
</feature>
<evidence type="ECO:0000256" key="7">
    <source>
        <dbReference type="RuleBase" id="RU367084"/>
    </source>
</evidence>
<dbReference type="Pfam" id="PF00454">
    <property type="entry name" value="PI3_PI4_kinase"/>
    <property type="match status" value="1"/>
</dbReference>
<organism evidence="10 11">
    <name type="scientific">Exidia glandulosa HHB12029</name>
    <dbReference type="NCBI Taxonomy" id="1314781"/>
    <lineage>
        <taxon>Eukaryota</taxon>
        <taxon>Fungi</taxon>
        <taxon>Dikarya</taxon>
        <taxon>Basidiomycota</taxon>
        <taxon>Agaricomycotina</taxon>
        <taxon>Agaricomycetes</taxon>
        <taxon>Auriculariales</taxon>
        <taxon>Exidiaceae</taxon>
        <taxon>Exidia</taxon>
    </lineage>
</organism>
<dbReference type="PROSITE" id="PS00916">
    <property type="entry name" value="PI3_4_KINASE_2"/>
    <property type="match status" value="1"/>
</dbReference>
<evidence type="ECO:0000256" key="5">
    <source>
        <dbReference type="ARBA" id="ARBA00022840"/>
    </source>
</evidence>
<dbReference type="GO" id="GO:0046854">
    <property type="term" value="P:phosphatidylinositol phosphate biosynthetic process"/>
    <property type="evidence" value="ECO:0007669"/>
    <property type="project" value="UniProtKB-UniRule"/>
</dbReference>
<dbReference type="EC" id="2.7.1.67" evidence="7"/>
<dbReference type="GO" id="GO:0005768">
    <property type="term" value="C:endosome"/>
    <property type="evidence" value="ECO:0007669"/>
    <property type="project" value="UniProtKB-UniRule"/>
</dbReference>
<feature type="compositionally biased region" description="Polar residues" evidence="8">
    <location>
        <begin position="704"/>
        <end position="717"/>
    </location>
</feature>